<gene>
    <name evidence="1" type="ORF">chiPu_0030334</name>
</gene>
<evidence type="ECO:0000313" key="1">
    <source>
        <dbReference type="EMBL" id="GCC46361.1"/>
    </source>
</evidence>
<proteinExistence type="predicted"/>
<reference evidence="1 2" key="1">
    <citation type="journal article" date="2018" name="Nat. Ecol. Evol.">
        <title>Shark genomes provide insights into elasmobranch evolution and the origin of vertebrates.</title>
        <authorList>
            <person name="Hara Y"/>
            <person name="Yamaguchi K"/>
            <person name="Onimaru K"/>
            <person name="Kadota M"/>
            <person name="Koyanagi M"/>
            <person name="Keeley SD"/>
            <person name="Tatsumi K"/>
            <person name="Tanaka K"/>
            <person name="Motone F"/>
            <person name="Kageyama Y"/>
            <person name="Nozu R"/>
            <person name="Adachi N"/>
            <person name="Nishimura O"/>
            <person name="Nakagawa R"/>
            <person name="Tanegashima C"/>
            <person name="Kiyatake I"/>
            <person name="Matsumoto R"/>
            <person name="Murakumo K"/>
            <person name="Nishida K"/>
            <person name="Terakita A"/>
            <person name="Kuratani S"/>
            <person name="Sato K"/>
            <person name="Hyodo S Kuraku.S."/>
        </authorList>
    </citation>
    <scope>NUCLEOTIDE SEQUENCE [LARGE SCALE GENOMIC DNA]</scope>
</reference>
<name>A0A401TUP6_CHIPU</name>
<organism evidence="1 2">
    <name type="scientific">Chiloscyllium punctatum</name>
    <name type="common">Brownbanded bambooshark</name>
    <name type="synonym">Hemiscyllium punctatum</name>
    <dbReference type="NCBI Taxonomy" id="137246"/>
    <lineage>
        <taxon>Eukaryota</taxon>
        <taxon>Metazoa</taxon>
        <taxon>Chordata</taxon>
        <taxon>Craniata</taxon>
        <taxon>Vertebrata</taxon>
        <taxon>Chondrichthyes</taxon>
        <taxon>Elasmobranchii</taxon>
        <taxon>Galeomorphii</taxon>
        <taxon>Galeoidea</taxon>
        <taxon>Orectolobiformes</taxon>
        <taxon>Hemiscylliidae</taxon>
        <taxon>Chiloscyllium</taxon>
    </lineage>
</organism>
<sequence>IPLDRREFVDVAGIEDQRLFADGVHARPQRKPAMGVVQIVRRADRHIVDLRAASAQLIDVTIEQFELGEEFGVGKVAVHDAHGVVRIIRHRQFATGLGHRAHVPRSDVAGSADQCVSRHEPLFRTFRLLQASYRTRGESNVTPKPNISIAPAESRRTYAAAIRSAPTRTRTLRPSKFNRTATRW</sequence>
<accession>A0A401TUP6</accession>
<dbReference type="AlphaFoldDB" id="A0A401TUP6"/>
<protein>
    <submittedName>
        <fullName evidence="1">Uncharacterized protein</fullName>
    </submittedName>
</protein>
<keyword evidence="2" id="KW-1185">Reference proteome</keyword>
<dbReference type="EMBL" id="BEZZ01180345">
    <property type="protein sequence ID" value="GCC46361.1"/>
    <property type="molecule type" value="Genomic_DNA"/>
</dbReference>
<feature type="non-terminal residue" evidence="1">
    <location>
        <position position="1"/>
    </location>
</feature>
<comment type="caution">
    <text evidence="1">The sequence shown here is derived from an EMBL/GenBank/DDBJ whole genome shotgun (WGS) entry which is preliminary data.</text>
</comment>
<dbReference type="Proteomes" id="UP000287033">
    <property type="component" value="Unassembled WGS sequence"/>
</dbReference>
<evidence type="ECO:0000313" key="2">
    <source>
        <dbReference type="Proteomes" id="UP000287033"/>
    </source>
</evidence>